<dbReference type="PANTHER" id="PTHR30093">
    <property type="entry name" value="GENERAL SECRETION PATHWAY PROTEIN G"/>
    <property type="match status" value="1"/>
</dbReference>
<evidence type="ECO:0000259" key="1">
    <source>
        <dbReference type="Pfam" id="PF07596"/>
    </source>
</evidence>
<dbReference type="Pfam" id="PF07596">
    <property type="entry name" value="SBP_bac_10"/>
    <property type="match status" value="1"/>
</dbReference>
<dbReference type="SUPFAM" id="SSF54523">
    <property type="entry name" value="Pili subunits"/>
    <property type="match status" value="1"/>
</dbReference>
<dbReference type="PANTHER" id="PTHR30093:SF2">
    <property type="entry name" value="TYPE II SECRETION SYSTEM PROTEIN H"/>
    <property type="match status" value="1"/>
</dbReference>
<gene>
    <name evidence="2" type="ORF">Mal4_16010</name>
</gene>
<keyword evidence="3" id="KW-1185">Reference proteome</keyword>
<dbReference type="Proteomes" id="UP000320496">
    <property type="component" value="Chromosome"/>
</dbReference>
<organism evidence="2 3">
    <name type="scientific">Maioricimonas rarisocia</name>
    <dbReference type="NCBI Taxonomy" id="2528026"/>
    <lineage>
        <taxon>Bacteria</taxon>
        <taxon>Pseudomonadati</taxon>
        <taxon>Planctomycetota</taxon>
        <taxon>Planctomycetia</taxon>
        <taxon>Planctomycetales</taxon>
        <taxon>Planctomycetaceae</taxon>
        <taxon>Maioricimonas</taxon>
    </lineage>
</organism>
<sequence length="322" mass="34234">MIELLVVIAIIAILMALLLPAVQQAREAARRTQCKNQMKQLGLALHNYHDVNLTFPMGTRRPVSAPNWRIGLLPYLDQAPLYNTLDIDSQETVGGFSSEREDSGSYGYGTGNNSILAGLVVPGWNCPSSDLSTNASGQSPTYNNAERGQTHDYVGIAGGTPDPSGSSGACSGVLGYGGIACENGLLYPNFSKRMRDVMDGTSNTMIVGEQSGLVGDLDIRANYHGGWAGFTTGGRPSQFTSSPWGSGTTTVRYPINADETICDSSSGCNSTYDLNTTLSSYHTGGTHGLLCDGSVRFLSENMAMETLIQLSVRNDGTVMGEF</sequence>
<dbReference type="KEGG" id="mri:Mal4_16010"/>
<evidence type="ECO:0000313" key="2">
    <source>
        <dbReference type="EMBL" id="QDU37291.1"/>
    </source>
</evidence>
<name>A0A517Z491_9PLAN</name>
<proteinExistence type="predicted"/>
<dbReference type="EMBL" id="CP036275">
    <property type="protein sequence ID" value="QDU37291.1"/>
    <property type="molecule type" value="Genomic_DNA"/>
</dbReference>
<feature type="domain" description="DUF1559" evidence="1">
    <location>
        <begin position="23"/>
        <end position="304"/>
    </location>
</feature>
<dbReference type="InterPro" id="IPR011453">
    <property type="entry name" value="DUF1559"/>
</dbReference>
<protein>
    <recommendedName>
        <fullName evidence="1">DUF1559 domain-containing protein</fullName>
    </recommendedName>
</protein>
<dbReference type="NCBIfam" id="TIGR04294">
    <property type="entry name" value="pre_pil_HX9DG"/>
    <property type="match status" value="1"/>
</dbReference>
<dbReference type="AlphaFoldDB" id="A0A517Z491"/>
<dbReference type="InterPro" id="IPR027558">
    <property type="entry name" value="Pre_pil_HX9DG_C"/>
</dbReference>
<evidence type="ECO:0000313" key="3">
    <source>
        <dbReference type="Proteomes" id="UP000320496"/>
    </source>
</evidence>
<dbReference type="InterPro" id="IPR045584">
    <property type="entry name" value="Pilin-like"/>
</dbReference>
<reference evidence="2 3" key="1">
    <citation type="submission" date="2019-02" db="EMBL/GenBank/DDBJ databases">
        <title>Deep-cultivation of Planctomycetes and their phenomic and genomic characterization uncovers novel biology.</title>
        <authorList>
            <person name="Wiegand S."/>
            <person name="Jogler M."/>
            <person name="Boedeker C."/>
            <person name="Pinto D."/>
            <person name="Vollmers J."/>
            <person name="Rivas-Marin E."/>
            <person name="Kohn T."/>
            <person name="Peeters S.H."/>
            <person name="Heuer A."/>
            <person name="Rast P."/>
            <person name="Oberbeckmann S."/>
            <person name="Bunk B."/>
            <person name="Jeske O."/>
            <person name="Meyerdierks A."/>
            <person name="Storesund J.E."/>
            <person name="Kallscheuer N."/>
            <person name="Luecker S."/>
            <person name="Lage O.M."/>
            <person name="Pohl T."/>
            <person name="Merkel B.J."/>
            <person name="Hornburger P."/>
            <person name="Mueller R.-W."/>
            <person name="Bruemmer F."/>
            <person name="Labrenz M."/>
            <person name="Spormann A.M."/>
            <person name="Op den Camp H."/>
            <person name="Overmann J."/>
            <person name="Amann R."/>
            <person name="Jetten M.S.M."/>
            <person name="Mascher T."/>
            <person name="Medema M.H."/>
            <person name="Devos D.P."/>
            <person name="Kaster A.-K."/>
            <person name="Ovreas L."/>
            <person name="Rohde M."/>
            <person name="Galperin M.Y."/>
            <person name="Jogler C."/>
        </authorList>
    </citation>
    <scope>NUCLEOTIDE SEQUENCE [LARGE SCALE GENOMIC DNA]</scope>
    <source>
        <strain evidence="2 3">Mal4</strain>
    </source>
</reference>
<dbReference type="Gene3D" id="3.30.700.10">
    <property type="entry name" value="Glycoprotein, Type 4 Pilin"/>
    <property type="match status" value="1"/>
</dbReference>
<accession>A0A517Z491</accession>